<dbReference type="InterPro" id="IPR011053">
    <property type="entry name" value="Single_hybrid_motif"/>
</dbReference>
<dbReference type="NCBIfam" id="TIGR01730">
    <property type="entry name" value="RND_mfp"/>
    <property type="match status" value="1"/>
</dbReference>
<sequence length="319" mass="33233">MKKVTISIMLVAILGIGGAGVYKNITAKASTVSKTSQVSKVKASVQNIKKTVSGSGSVLSSETQVIKSVSKDTVDSVLVSKNQVVTKGQELITFQNGSDSIVAPFDGVISDISVAAGDSVNSAQQLITVFDNKNLYTTISVDETDLPNLKIGQKADIKVNAFPDAKFTGTIKDISQQGTYSNGVSNFDVIIGFDSIDNIKVGMSTEASIVTESKDNVIAVPVEAVKDARGGKYVMIPKDNGATTLQKVEVGISNGRMVEITNGLVAGQEVEIPQVQTSNSNSSKMKGMGGFQMMQGGGSRSNSKSSNSQGSGKSSTQGN</sequence>
<keyword evidence="3" id="KW-0175">Coiled coil</keyword>
<dbReference type="Gene3D" id="2.40.30.170">
    <property type="match status" value="1"/>
</dbReference>
<evidence type="ECO:0000256" key="4">
    <source>
        <dbReference type="SAM" id="MobiDB-lite"/>
    </source>
</evidence>
<evidence type="ECO:0000259" key="5">
    <source>
        <dbReference type="Pfam" id="PF25967"/>
    </source>
</evidence>
<dbReference type="GO" id="GO:0030313">
    <property type="term" value="C:cell envelope"/>
    <property type="evidence" value="ECO:0007669"/>
    <property type="project" value="UniProtKB-SubCell"/>
</dbReference>
<dbReference type="GO" id="GO:0022857">
    <property type="term" value="F:transmembrane transporter activity"/>
    <property type="evidence" value="ECO:0007669"/>
    <property type="project" value="InterPro"/>
</dbReference>
<feature type="compositionally biased region" description="Gly residues" evidence="4">
    <location>
        <begin position="287"/>
        <end position="299"/>
    </location>
</feature>
<proteinExistence type="inferred from homology"/>
<keyword evidence="7" id="KW-1185">Reference proteome</keyword>
<dbReference type="InterPro" id="IPR050465">
    <property type="entry name" value="UPF0194_transport"/>
</dbReference>
<evidence type="ECO:0000313" key="7">
    <source>
        <dbReference type="Proteomes" id="UP000537131"/>
    </source>
</evidence>
<evidence type="ECO:0000256" key="1">
    <source>
        <dbReference type="ARBA" id="ARBA00004196"/>
    </source>
</evidence>
<comment type="subcellular location">
    <subcellularLocation>
        <location evidence="1">Cell envelope</location>
    </subcellularLocation>
</comment>
<evidence type="ECO:0000256" key="2">
    <source>
        <dbReference type="ARBA" id="ARBA00009477"/>
    </source>
</evidence>
<comment type="similarity">
    <text evidence="2">Belongs to the membrane fusion protein (MFP) (TC 8.A.1) family.</text>
</comment>
<gene>
    <name evidence="6" type="ORF">HBE96_06765</name>
</gene>
<accession>A0A7Y0EF86</accession>
<dbReference type="Pfam" id="PF25967">
    <property type="entry name" value="RND-MFP_C"/>
    <property type="match status" value="1"/>
</dbReference>
<dbReference type="EMBL" id="JABBNI010000012">
    <property type="protein sequence ID" value="NMM62394.1"/>
    <property type="molecule type" value="Genomic_DNA"/>
</dbReference>
<dbReference type="InterPro" id="IPR006143">
    <property type="entry name" value="RND_pump_MFP"/>
</dbReference>
<dbReference type="Gene3D" id="2.40.420.20">
    <property type="match status" value="1"/>
</dbReference>
<comment type="caution">
    <text evidence="6">The sequence shown here is derived from an EMBL/GenBank/DDBJ whole genome shotgun (WGS) entry which is preliminary data.</text>
</comment>
<evidence type="ECO:0000313" key="6">
    <source>
        <dbReference type="EMBL" id="NMM62394.1"/>
    </source>
</evidence>
<name>A0A7Y0EF86_9CLOT</name>
<evidence type="ECO:0000256" key="3">
    <source>
        <dbReference type="ARBA" id="ARBA00023054"/>
    </source>
</evidence>
<dbReference type="AlphaFoldDB" id="A0A7Y0EF86"/>
<dbReference type="SUPFAM" id="SSF51230">
    <property type="entry name" value="Single hybrid motif"/>
    <property type="match status" value="1"/>
</dbReference>
<organism evidence="6 7">
    <name type="scientific">Clostridium muellerianum</name>
    <dbReference type="NCBI Taxonomy" id="2716538"/>
    <lineage>
        <taxon>Bacteria</taxon>
        <taxon>Bacillati</taxon>
        <taxon>Bacillota</taxon>
        <taxon>Clostridia</taxon>
        <taxon>Eubacteriales</taxon>
        <taxon>Clostridiaceae</taxon>
        <taxon>Clostridium</taxon>
    </lineage>
</organism>
<feature type="domain" description="Multidrug resistance protein MdtA-like C-terminal permuted SH3" evidence="5">
    <location>
        <begin position="216"/>
        <end position="272"/>
    </location>
</feature>
<dbReference type="InterPro" id="IPR058627">
    <property type="entry name" value="MdtA-like_C"/>
</dbReference>
<dbReference type="Proteomes" id="UP000537131">
    <property type="component" value="Unassembled WGS sequence"/>
</dbReference>
<protein>
    <submittedName>
        <fullName evidence="6">Efflux RND transporter periplasmic adaptor subunit</fullName>
    </submittedName>
</protein>
<dbReference type="Gene3D" id="2.40.50.100">
    <property type="match status" value="1"/>
</dbReference>
<reference evidence="6 7" key="1">
    <citation type="submission" date="2020-06" db="EMBL/GenBank/DDBJ databases">
        <title>Complete Genome Sequence of Clostridium muelleri sp. nov. P21T, an Acid-Alcohol Producing Acetogen Isolated from Old Hay.</title>
        <authorList>
            <person name="Duncan K.E."/>
            <person name="Tanner R.S."/>
        </authorList>
    </citation>
    <scope>NUCLEOTIDE SEQUENCE [LARGE SCALE GENOMIC DNA]</scope>
    <source>
        <strain evidence="6 7">P21</strain>
    </source>
</reference>
<feature type="compositionally biased region" description="Polar residues" evidence="4">
    <location>
        <begin position="274"/>
        <end position="283"/>
    </location>
</feature>
<feature type="compositionally biased region" description="Low complexity" evidence="4">
    <location>
        <begin position="300"/>
        <end position="319"/>
    </location>
</feature>
<dbReference type="RefSeq" id="WP_169296997.1">
    <property type="nucleotide sequence ID" value="NZ_JABBNI010000012.1"/>
</dbReference>
<dbReference type="GO" id="GO:0016020">
    <property type="term" value="C:membrane"/>
    <property type="evidence" value="ECO:0007669"/>
    <property type="project" value="InterPro"/>
</dbReference>
<feature type="region of interest" description="Disordered" evidence="4">
    <location>
        <begin position="273"/>
        <end position="319"/>
    </location>
</feature>
<dbReference type="PANTHER" id="PTHR32347">
    <property type="entry name" value="EFFLUX SYSTEM COMPONENT YKNX-RELATED"/>
    <property type="match status" value="1"/>
</dbReference>